<accession>A0ACC3A7N9</accession>
<reference evidence="1" key="1">
    <citation type="submission" date="2022-10" db="EMBL/GenBank/DDBJ databases">
        <title>Culturing micro-colonial fungi from biological soil crusts in the Mojave desert and describing Neophaeococcomyces mojavensis, and introducing the new genera and species Taxawa tesnikishii.</title>
        <authorList>
            <person name="Kurbessoian T."/>
            <person name="Stajich J.E."/>
        </authorList>
    </citation>
    <scope>NUCLEOTIDE SEQUENCE</scope>
    <source>
        <strain evidence="1">JES_112</strain>
    </source>
</reference>
<proteinExistence type="predicted"/>
<keyword evidence="2" id="KW-1185">Reference proteome</keyword>
<dbReference type="EMBL" id="JAPDRQ010000077">
    <property type="protein sequence ID" value="KAJ9656489.1"/>
    <property type="molecule type" value="Genomic_DNA"/>
</dbReference>
<gene>
    <name evidence="1" type="ORF">H2198_004948</name>
</gene>
<name>A0ACC3A7N9_9EURO</name>
<comment type="caution">
    <text evidence="1">The sequence shown here is derived from an EMBL/GenBank/DDBJ whole genome shotgun (WGS) entry which is preliminary data.</text>
</comment>
<evidence type="ECO:0000313" key="1">
    <source>
        <dbReference type="EMBL" id="KAJ9656489.1"/>
    </source>
</evidence>
<protein>
    <submittedName>
        <fullName evidence="1">Uncharacterized protein</fullName>
    </submittedName>
</protein>
<organism evidence="1 2">
    <name type="scientific">Neophaeococcomyces mojaviensis</name>
    <dbReference type="NCBI Taxonomy" id="3383035"/>
    <lineage>
        <taxon>Eukaryota</taxon>
        <taxon>Fungi</taxon>
        <taxon>Dikarya</taxon>
        <taxon>Ascomycota</taxon>
        <taxon>Pezizomycotina</taxon>
        <taxon>Eurotiomycetes</taxon>
        <taxon>Chaetothyriomycetidae</taxon>
        <taxon>Chaetothyriales</taxon>
        <taxon>Chaetothyriales incertae sedis</taxon>
        <taxon>Neophaeococcomyces</taxon>
    </lineage>
</organism>
<dbReference type="Proteomes" id="UP001172386">
    <property type="component" value="Unassembled WGS sequence"/>
</dbReference>
<sequence length="511" mass="56449">MAPTLVEYNQPGMAVYTFIQPYPMMPPPAQPVTPRRTDNPPLPLPSHILPSQKTDSQPCLACGKSECALASHKHFSRRILANAKKGKQAKTLDVKPPKKPMGLPATPGSRSSSISFSYSVSMDPEREHLLALWSREWSLTKRGPERHLFPRKFIDRILPAARNHAPLLQALLAYSGTLWSIANHVPAVSASAQHALAVELLSQACPTEREASTDEAMLTATLLLLIYMAQGNAFEVNKHVSGLVHLAGLRGGPHYLGLSGLVAELLIYADHTQAIFFNHEPVWQFPLPPLNMGLLPKCGKAFQNAMDAHELERSVAQAALSVCKVADILDYATNVKGLPKVALNSFGYLSTIAEYQLARCNALHHQSASLNECICLALILFNHIVLRNDGATTPCIVQVEYRFWQALEQAEGRGLRSSILPSLYMWMVITGLTVGIRGECQFRRVGVEKLRAAKINVTSKTWDQFRQSVLEEYVWLQSAQEETFKAIWLEAEGLRSDTGARTPQRVGGKGR</sequence>
<evidence type="ECO:0000313" key="2">
    <source>
        <dbReference type="Proteomes" id="UP001172386"/>
    </source>
</evidence>